<organism evidence="2 3">
    <name type="scientific">Colletotrichum asianum</name>
    <dbReference type="NCBI Taxonomy" id="702518"/>
    <lineage>
        <taxon>Eukaryota</taxon>
        <taxon>Fungi</taxon>
        <taxon>Dikarya</taxon>
        <taxon>Ascomycota</taxon>
        <taxon>Pezizomycotina</taxon>
        <taxon>Sordariomycetes</taxon>
        <taxon>Hypocreomycetidae</taxon>
        <taxon>Glomerellales</taxon>
        <taxon>Glomerellaceae</taxon>
        <taxon>Colletotrichum</taxon>
        <taxon>Colletotrichum gloeosporioides species complex</taxon>
    </lineage>
</organism>
<feature type="signal peptide" evidence="1">
    <location>
        <begin position="1"/>
        <end position="15"/>
    </location>
</feature>
<dbReference type="OrthoDB" id="3679184at2759"/>
<name>A0A8H3ZX31_9PEZI</name>
<sequence length="143" mass="15001">MQFLTILASAAVASAAAIQQRDVTFKVSEFSAGCIPHSSQCSYSFTVIQPGTMETTGVKCSGLFQAQGTSTLPDVKEAPCTDSSRTFDVVRSAEGLTLTVSQPVTPSSNQIGSHLIPNDQLVVATQPNAQVQSYNGPAAFDLE</sequence>
<protein>
    <submittedName>
        <fullName evidence="2">22kda glycoprotein</fullName>
    </submittedName>
</protein>
<evidence type="ECO:0000256" key="1">
    <source>
        <dbReference type="SAM" id="SignalP"/>
    </source>
</evidence>
<dbReference type="AlphaFoldDB" id="A0A8H3ZX31"/>
<evidence type="ECO:0000313" key="3">
    <source>
        <dbReference type="Proteomes" id="UP000434172"/>
    </source>
</evidence>
<dbReference type="EMBL" id="WOWK01000021">
    <property type="protein sequence ID" value="KAF0327685.1"/>
    <property type="molecule type" value="Genomic_DNA"/>
</dbReference>
<keyword evidence="1" id="KW-0732">Signal</keyword>
<dbReference type="Proteomes" id="UP000434172">
    <property type="component" value="Unassembled WGS sequence"/>
</dbReference>
<comment type="caution">
    <text evidence="2">The sequence shown here is derived from an EMBL/GenBank/DDBJ whole genome shotgun (WGS) entry which is preliminary data.</text>
</comment>
<reference evidence="2 3" key="1">
    <citation type="submission" date="2019-12" db="EMBL/GenBank/DDBJ databases">
        <title>A genome sequence resource for the geographically widespread anthracnose pathogen Colletotrichum asianum.</title>
        <authorList>
            <person name="Meng Y."/>
        </authorList>
    </citation>
    <scope>NUCLEOTIDE SEQUENCE [LARGE SCALE GENOMIC DNA]</scope>
    <source>
        <strain evidence="2 3">ICMP 18580</strain>
    </source>
</reference>
<gene>
    <name evidence="2" type="ORF">GQ607_004894</name>
</gene>
<evidence type="ECO:0000313" key="2">
    <source>
        <dbReference type="EMBL" id="KAF0327685.1"/>
    </source>
</evidence>
<keyword evidence="3" id="KW-1185">Reference proteome</keyword>
<accession>A0A8H3ZX31</accession>
<feature type="chain" id="PRO_5034106277" evidence="1">
    <location>
        <begin position="16"/>
        <end position="143"/>
    </location>
</feature>
<proteinExistence type="predicted"/>